<dbReference type="AlphaFoldDB" id="A0A1D7YJW1"/>
<dbReference type="InterPro" id="IPR041413">
    <property type="entry name" value="MLTR_LBD"/>
</dbReference>
<organism evidence="2 3">
    <name type="scientific">Streptomyces fodineus</name>
    <dbReference type="NCBI Taxonomy" id="1904616"/>
    <lineage>
        <taxon>Bacteria</taxon>
        <taxon>Bacillati</taxon>
        <taxon>Actinomycetota</taxon>
        <taxon>Actinomycetes</taxon>
        <taxon>Kitasatosporales</taxon>
        <taxon>Streptomycetaceae</taxon>
        <taxon>Streptomyces</taxon>
    </lineage>
</organism>
<dbReference type="Proteomes" id="UP000094960">
    <property type="component" value="Chromosome"/>
</dbReference>
<accession>A0A1D7YJW1</accession>
<dbReference type="Pfam" id="PF17765">
    <property type="entry name" value="MLTR_LBD"/>
    <property type="match status" value="1"/>
</dbReference>
<proteinExistence type="predicted"/>
<dbReference type="KEGG" id="spun:BFF78_36810"/>
<reference evidence="3" key="1">
    <citation type="submission" date="2016-09" db="EMBL/GenBank/DDBJ databases">
        <title>Streptomyces puniciscabiei strain:TW1S1 Genome sequencing and assembly.</title>
        <authorList>
            <person name="Kim M.-K."/>
            <person name="Kim S.B."/>
        </authorList>
    </citation>
    <scope>NUCLEOTIDE SEQUENCE [LARGE SCALE GENOMIC DNA]</scope>
    <source>
        <strain evidence="3">TW1S1</strain>
    </source>
</reference>
<feature type="domain" description="MmyB-like transcription regulator ligand binding" evidence="1">
    <location>
        <begin position="69"/>
        <end position="169"/>
    </location>
</feature>
<name>A0A1D7YJW1_9ACTN</name>
<keyword evidence="3" id="KW-1185">Reference proteome</keyword>
<dbReference type="Gene3D" id="3.30.450.180">
    <property type="match status" value="1"/>
</dbReference>
<dbReference type="EMBL" id="CP017248">
    <property type="protein sequence ID" value="AOR35885.1"/>
    <property type="molecule type" value="Genomic_DNA"/>
</dbReference>
<sequence length="229" mass="24760">MQVQAGEQVGQVVGETVEVVAPSGHVGAPVAAPVVLDLPLRERNDWLLAAGYAPRFPETPLSDPALSGVRASLQTLLNTHGPFPGAAIDGQWNVRLTNEAGRRLISGIPEEVRGVPTNLFRTALHPGALVRRTRNFPQWSAHLLRRLDRAVVRTQDPALVALADEIGTWPDIPDRRGWSRLSPDGTDDPVLSWQALLPCRRGDRDGSAPARRAQLTPTSPAVIMCRTGP</sequence>
<evidence type="ECO:0000313" key="2">
    <source>
        <dbReference type="EMBL" id="AOR35885.1"/>
    </source>
</evidence>
<evidence type="ECO:0000313" key="3">
    <source>
        <dbReference type="Proteomes" id="UP000094960"/>
    </source>
</evidence>
<dbReference type="PANTHER" id="PTHR35010">
    <property type="entry name" value="BLL4672 PROTEIN-RELATED"/>
    <property type="match status" value="1"/>
</dbReference>
<dbReference type="PANTHER" id="PTHR35010:SF4">
    <property type="entry name" value="BLL5781 PROTEIN"/>
    <property type="match status" value="1"/>
</dbReference>
<protein>
    <recommendedName>
        <fullName evidence="1">MmyB-like transcription regulator ligand binding domain-containing protein</fullName>
    </recommendedName>
</protein>
<evidence type="ECO:0000259" key="1">
    <source>
        <dbReference type="Pfam" id="PF17765"/>
    </source>
</evidence>
<gene>
    <name evidence="2" type="ORF">BFF78_36810</name>
</gene>